<dbReference type="RefSeq" id="WP_017525720.1">
    <property type="nucleotide sequence ID" value="NZ_JACCEX010000001.1"/>
</dbReference>
<feature type="region of interest" description="Disordered" evidence="5">
    <location>
        <begin position="130"/>
        <end position="152"/>
    </location>
</feature>
<evidence type="ECO:0000256" key="5">
    <source>
        <dbReference type="SAM" id="MobiDB-lite"/>
    </source>
</evidence>
<keyword evidence="3 6" id="KW-1133">Transmembrane helix</keyword>
<organism evidence="8 9">
    <name type="scientific">Pusillimonas noertemannii</name>
    <dbReference type="NCBI Taxonomy" id="305977"/>
    <lineage>
        <taxon>Bacteria</taxon>
        <taxon>Pseudomonadati</taxon>
        <taxon>Pseudomonadota</taxon>
        <taxon>Betaproteobacteria</taxon>
        <taxon>Burkholderiales</taxon>
        <taxon>Alcaligenaceae</taxon>
        <taxon>Pusillimonas</taxon>
    </lineage>
</organism>
<keyword evidence="9" id="KW-1185">Reference proteome</keyword>
<reference evidence="8 9" key="1">
    <citation type="submission" date="2018-04" db="EMBL/GenBank/DDBJ databases">
        <title>Genomic Encyclopedia of Type Strains, Phase IV (KMG-IV): sequencing the most valuable type-strain genomes for metagenomic binning, comparative biology and taxonomic classification.</title>
        <authorList>
            <person name="Goeker M."/>
        </authorList>
    </citation>
    <scope>NUCLEOTIDE SEQUENCE [LARGE SCALE GENOMIC DNA]</scope>
    <source>
        <strain evidence="8 9">DSM 10065</strain>
    </source>
</reference>
<dbReference type="STRING" id="1231391.GCA_000308195_03366"/>
<dbReference type="InterPro" id="IPR006260">
    <property type="entry name" value="TonB/TolA_C"/>
</dbReference>
<accession>A0A2U1CQJ2</accession>
<dbReference type="NCBIfam" id="TIGR01352">
    <property type="entry name" value="tonB_Cterm"/>
    <property type="match status" value="1"/>
</dbReference>
<protein>
    <submittedName>
        <fullName evidence="8">Protein TonB</fullName>
    </submittedName>
</protein>
<evidence type="ECO:0000313" key="8">
    <source>
        <dbReference type="EMBL" id="PVY68157.1"/>
    </source>
</evidence>
<dbReference type="GO" id="GO:0055085">
    <property type="term" value="P:transmembrane transport"/>
    <property type="evidence" value="ECO:0007669"/>
    <property type="project" value="InterPro"/>
</dbReference>
<evidence type="ECO:0000313" key="9">
    <source>
        <dbReference type="Proteomes" id="UP000246145"/>
    </source>
</evidence>
<gene>
    <name evidence="8" type="ORF">C7440_0546</name>
</gene>
<evidence type="ECO:0000256" key="4">
    <source>
        <dbReference type="ARBA" id="ARBA00023136"/>
    </source>
</evidence>
<comment type="subcellular location">
    <subcellularLocation>
        <location evidence="1">Membrane</location>
        <topology evidence="1">Single-pass membrane protein</topology>
    </subcellularLocation>
</comment>
<keyword evidence="2 6" id="KW-0812">Transmembrane</keyword>
<dbReference type="Proteomes" id="UP000246145">
    <property type="component" value="Unassembled WGS sequence"/>
</dbReference>
<evidence type="ECO:0000256" key="2">
    <source>
        <dbReference type="ARBA" id="ARBA00022692"/>
    </source>
</evidence>
<keyword evidence="4 6" id="KW-0472">Membrane</keyword>
<feature type="transmembrane region" description="Helical" evidence="6">
    <location>
        <begin position="21"/>
        <end position="41"/>
    </location>
</feature>
<name>A0A2U1CQJ2_9BURK</name>
<comment type="caution">
    <text evidence="8">The sequence shown here is derived from an EMBL/GenBank/DDBJ whole genome shotgun (WGS) entry which is preliminary data.</text>
</comment>
<feature type="region of interest" description="Disordered" evidence="5">
    <location>
        <begin position="81"/>
        <end position="102"/>
    </location>
</feature>
<dbReference type="InterPro" id="IPR037682">
    <property type="entry name" value="TonB_C"/>
</dbReference>
<dbReference type="Gene3D" id="3.30.1150.10">
    <property type="match status" value="1"/>
</dbReference>
<dbReference type="Pfam" id="PF03544">
    <property type="entry name" value="TonB_C"/>
    <property type="match status" value="1"/>
</dbReference>
<evidence type="ECO:0000256" key="1">
    <source>
        <dbReference type="ARBA" id="ARBA00004167"/>
    </source>
</evidence>
<dbReference type="SUPFAM" id="SSF74653">
    <property type="entry name" value="TolA/TonB C-terminal domain"/>
    <property type="match status" value="1"/>
</dbReference>
<proteinExistence type="predicted"/>
<feature type="domain" description="TonB C-terminal" evidence="7">
    <location>
        <begin position="214"/>
        <end position="280"/>
    </location>
</feature>
<sequence>MKTATGPLLIWMLISRPHARGGYLPLALVLSICVHAALLALRLHGPPPATARSDSLLEVTLVNARTETAPARPQVLAQQQINAGGDGGQKIASSPLPRTAADSPDQIVLEALRKRQAQLESEQERLYAQLQASQAVPEARRRPDLLQQSDEPGEDALLRESLVLNARISAIKEQIEHYNAQPRQRFVGPAAQEADYAQYVEVWRQRIELLGTEHYPAEARGRVYGKLQLTVYIKSNGDLLRIEIDQPSEHAVLNLAAQRIVQLAAPFAPLPDAIARRTDVLAITRTWHFTHNRLSTESP</sequence>
<evidence type="ECO:0000259" key="7">
    <source>
        <dbReference type="Pfam" id="PF03544"/>
    </source>
</evidence>
<dbReference type="GO" id="GO:0016020">
    <property type="term" value="C:membrane"/>
    <property type="evidence" value="ECO:0007669"/>
    <property type="project" value="UniProtKB-SubCell"/>
</dbReference>
<evidence type="ECO:0000256" key="6">
    <source>
        <dbReference type="SAM" id="Phobius"/>
    </source>
</evidence>
<evidence type="ECO:0000256" key="3">
    <source>
        <dbReference type="ARBA" id="ARBA00022989"/>
    </source>
</evidence>
<dbReference type="EMBL" id="QEKO01000001">
    <property type="protein sequence ID" value="PVY68157.1"/>
    <property type="molecule type" value="Genomic_DNA"/>
</dbReference>
<dbReference type="AlphaFoldDB" id="A0A2U1CQJ2"/>